<dbReference type="PIRSF" id="PIRSF036990">
    <property type="entry name" value="UCP036990_CBS_BON"/>
    <property type="match status" value="1"/>
</dbReference>
<dbReference type="SMART" id="SM00116">
    <property type="entry name" value="CBS"/>
    <property type="match status" value="2"/>
</dbReference>
<dbReference type="InterPro" id="IPR000644">
    <property type="entry name" value="CBS_dom"/>
</dbReference>
<feature type="domain" description="BON" evidence="3">
    <location>
        <begin position="157"/>
        <end position="225"/>
    </location>
</feature>
<feature type="domain" description="CBS" evidence="4">
    <location>
        <begin position="9"/>
        <end position="68"/>
    </location>
</feature>
<dbReference type="InterPro" id="IPR007055">
    <property type="entry name" value="BON_dom"/>
</dbReference>
<dbReference type="Pfam" id="PF00571">
    <property type="entry name" value="CBS"/>
    <property type="match status" value="2"/>
</dbReference>
<evidence type="ECO:0000259" key="3">
    <source>
        <dbReference type="PROSITE" id="PS50914"/>
    </source>
</evidence>
<dbReference type="CDD" id="cd04586">
    <property type="entry name" value="CBS_pair_BON_assoc"/>
    <property type="match status" value="1"/>
</dbReference>
<dbReference type="InterPro" id="IPR017080">
    <property type="entry name" value="UCP036990_CBS_BON"/>
</dbReference>
<evidence type="ECO:0000259" key="4">
    <source>
        <dbReference type="PROSITE" id="PS51371"/>
    </source>
</evidence>
<dbReference type="PANTHER" id="PTHR43080:SF29">
    <property type="entry name" value="OS02G0818000 PROTEIN"/>
    <property type="match status" value="1"/>
</dbReference>
<sequence length="230" mass="25836">MRVKVGEVMTREVVSVTGATPFKDVAQTLLTHRVSAVPVVDGDGRVIGVVSEADLLLKEEFKEQYYREDYQPPLRVRLRRRFAQEGGRDLAVKVRGDTAAELMTAPAVTIRPEAAVVYAMRLMDEHGVKRLPVVDSDGRLEGILSRQDLLKVLVRSDEEIAREIQRDVLDHSVWVDTSGVRVWVNRGVVTLGGRVRQRSDAQIFPRSVLRVNGVVDVIDELRWDVDDLDG</sequence>
<dbReference type="PROSITE" id="PS51371">
    <property type="entry name" value="CBS"/>
    <property type="match status" value="2"/>
</dbReference>
<gene>
    <name evidence="5" type="ORF">ACFOWE_20185</name>
</gene>
<reference evidence="6" key="1">
    <citation type="journal article" date="2019" name="Int. J. Syst. Evol. Microbiol.">
        <title>The Global Catalogue of Microorganisms (GCM) 10K type strain sequencing project: providing services to taxonomists for standard genome sequencing and annotation.</title>
        <authorList>
            <consortium name="The Broad Institute Genomics Platform"/>
            <consortium name="The Broad Institute Genome Sequencing Center for Infectious Disease"/>
            <person name="Wu L."/>
            <person name="Ma J."/>
        </authorList>
    </citation>
    <scope>NUCLEOTIDE SEQUENCE [LARGE SCALE GENOMIC DNA]</scope>
    <source>
        <strain evidence="6">TBRC 4489</strain>
    </source>
</reference>
<feature type="domain" description="CBS" evidence="4">
    <location>
        <begin position="103"/>
        <end position="159"/>
    </location>
</feature>
<dbReference type="SUPFAM" id="SSF54631">
    <property type="entry name" value="CBS-domain pair"/>
    <property type="match status" value="1"/>
</dbReference>
<dbReference type="PROSITE" id="PS50914">
    <property type="entry name" value="BON"/>
    <property type="match status" value="1"/>
</dbReference>
<evidence type="ECO:0000313" key="6">
    <source>
        <dbReference type="Proteomes" id="UP001595850"/>
    </source>
</evidence>
<evidence type="ECO:0000256" key="1">
    <source>
        <dbReference type="ARBA" id="ARBA00023122"/>
    </source>
</evidence>
<keyword evidence="6" id="KW-1185">Reference proteome</keyword>
<protein>
    <submittedName>
        <fullName evidence="5">CBS domain-containing protein</fullName>
    </submittedName>
</protein>
<name>A0ABV8I8T8_9ACTN</name>
<dbReference type="Pfam" id="PF04972">
    <property type="entry name" value="BON"/>
    <property type="match status" value="1"/>
</dbReference>
<dbReference type="RefSeq" id="WP_377290057.1">
    <property type="nucleotide sequence ID" value="NZ_JBHSBM010000023.1"/>
</dbReference>
<proteinExistence type="predicted"/>
<evidence type="ECO:0000313" key="5">
    <source>
        <dbReference type="EMBL" id="MFC4060629.1"/>
    </source>
</evidence>
<organism evidence="5 6">
    <name type="scientific">Planomonospora corallina</name>
    <dbReference type="NCBI Taxonomy" id="1806052"/>
    <lineage>
        <taxon>Bacteria</taxon>
        <taxon>Bacillati</taxon>
        <taxon>Actinomycetota</taxon>
        <taxon>Actinomycetes</taxon>
        <taxon>Streptosporangiales</taxon>
        <taxon>Streptosporangiaceae</taxon>
        <taxon>Planomonospora</taxon>
    </lineage>
</organism>
<dbReference type="EMBL" id="JBHSBM010000023">
    <property type="protein sequence ID" value="MFC4060629.1"/>
    <property type="molecule type" value="Genomic_DNA"/>
</dbReference>
<dbReference type="PANTHER" id="PTHR43080">
    <property type="entry name" value="CBS DOMAIN-CONTAINING PROTEIN CBSX3, MITOCHONDRIAL"/>
    <property type="match status" value="1"/>
</dbReference>
<evidence type="ECO:0000256" key="2">
    <source>
        <dbReference type="PROSITE-ProRule" id="PRU00703"/>
    </source>
</evidence>
<dbReference type="Gene3D" id="3.10.580.10">
    <property type="entry name" value="CBS-domain"/>
    <property type="match status" value="1"/>
</dbReference>
<dbReference type="InterPro" id="IPR046342">
    <property type="entry name" value="CBS_dom_sf"/>
</dbReference>
<comment type="caution">
    <text evidence="5">The sequence shown here is derived from an EMBL/GenBank/DDBJ whole genome shotgun (WGS) entry which is preliminary data.</text>
</comment>
<dbReference type="Proteomes" id="UP001595850">
    <property type="component" value="Unassembled WGS sequence"/>
</dbReference>
<keyword evidence="1 2" id="KW-0129">CBS domain</keyword>
<dbReference type="InterPro" id="IPR051257">
    <property type="entry name" value="Diverse_CBS-Domain"/>
</dbReference>
<accession>A0ABV8I8T8</accession>